<organism evidence="2 3">
    <name type="scientific">Candidozyma pseudohaemuli</name>
    <dbReference type="NCBI Taxonomy" id="418784"/>
    <lineage>
        <taxon>Eukaryota</taxon>
        <taxon>Fungi</taxon>
        <taxon>Dikarya</taxon>
        <taxon>Ascomycota</taxon>
        <taxon>Saccharomycotina</taxon>
        <taxon>Pichiomycetes</taxon>
        <taxon>Metschnikowiaceae</taxon>
        <taxon>Candidozyma</taxon>
    </lineage>
</organism>
<dbReference type="Pfam" id="PF09994">
    <property type="entry name" value="T6SS_Tle1-like_cat"/>
    <property type="match status" value="1"/>
</dbReference>
<protein>
    <recommendedName>
        <fullName evidence="1">T6SS Phospholipase effector Tle1-like catalytic domain-containing protein</fullName>
    </recommendedName>
</protein>
<evidence type="ECO:0000259" key="1">
    <source>
        <dbReference type="Pfam" id="PF09994"/>
    </source>
</evidence>
<dbReference type="Proteomes" id="UP000241107">
    <property type="component" value="Unassembled WGS sequence"/>
</dbReference>
<evidence type="ECO:0000313" key="3">
    <source>
        <dbReference type="Proteomes" id="UP000241107"/>
    </source>
</evidence>
<name>A0A2P7YU29_9ASCO</name>
<proteinExistence type="predicted"/>
<gene>
    <name evidence="2" type="ORF">C7M61_002088</name>
</gene>
<dbReference type="OrthoDB" id="3162439at2759"/>
<comment type="caution">
    <text evidence="2">The sequence shown here is derived from an EMBL/GenBank/DDBJ whole genome shotgun (WGS) entry which is preliminary data.</text>
</comment>
<sequence>MVKNLVLCFEGTSEGFGIPPPSNVIKLFSMLDKSTQICYYQPGIGTTFGGAVPDIESRGAFHHHLDLAKNTVDAAFALSFDSHVQAAYLFLMRFWEPGAQTYIFGFSRGGCAARVLTGFLECFGLFHPGLEELVPMAWKVYREWERAGRPKRDPSSLFLLQLQRMFGRDIRIHFLGVWDTVNLVGILTDRMFPFTICTAIVDHVRHAQSIDERRARFKHLSFENEVGECGSSRPTVWSRLLGWLQSCSGQMPVECSDNILEVWFPGSHGDLGASTGYDEHGKRLSEVPFRWMVAEACKHGLKLDQNSVRAYWETNKPNDSILLYHHDRLSFKKPMFTGEKRINTFEENLERFNGRGNSSLLNTIGWWIVELIPFSTRLPDEQGRWSSRFAPNLGRGRILPKSARLHWTVFFRLSVVSDYNPDNLPAELGKAFVELLRRAEANISEEEFLELESFTVEKIREADLDHIWQQVPDELATAEP</sequence>
<dbReference type="RefSeq" id="XP_024714610.1">
    <property type="nucleotide sequence ID" value="XM_024857474.1"/>
</dbReference>
<accession>A0A2P7YU29</accession>
<keyword evidence="3" id="KW-1185">Reference proteome</keyword>
<dbReference type="InterPro" id="IPR018712">
    <property type="entry name" value="Tle1-like_cat"/>
</dbReference>
<dbReference type="EMBL" id="PYFQ01000003">
    <property type="protein sequence ID" value="PSK39473.1"/>
    <property type="molecule type" value="Genomic_DNA"/>
</dbReference>
<dbReference type="STRING" id="418784.A0A2P7YU29"/>
<dbReference type="PANTHER" id="PTHR33840:SF2">
    <property type="entry name" value="TLE1 PHOSPHOLIPASE DOMAIN-CONTAINING PROTEIN"/>
    <property type="match status" value="1"/>
</dbReference>
<dbReference type="GeneID" id="36565477"/>
<dbReference type="AlphaFoldDB" id="A0A2P7YU29"/>
<evidence type="ECO:0000313" key="2">
    <source>
        <dbReference type="EMBL" id="PSK39473.1"/>
    </source>
</evidence>
<dbReference type="VEuPathDB" id="FungiDB:C7M61_002088"/>
<feature type="domain" description="T6SS Phospholipase effector Tle1-like catalytic" evidence="1">
    <location>
        <begin position="3"/>
        <end position="295"/>
    </location>
</feature>
<dbReference type="PANTHER" id="PTHR33840">
    <property type="match status" value="1"/>
</dbReference>
<reference evidence="2 3" key="1">
    <citation type="submission" date="2018-03" db="EMBL/GenBank/DDBJ databases">
        <title>Candida pseudohaemulonii genome assembly and annotation.</title>
        <authorList>
            <person name="Munoz J.F."/>
            <person name="Gade L.G."/>
            <person name="Chow N.A."/>
            <person name="Litvintseva A.P."/>
            <person name="Loparev V.N."/>
            <person name="Cuomo C.A."/>
        </authorList>
    </citation>
    <scope>NUCLEOTIDE SEQUENCE [LARGE SCALE GENOMIC DNA]</scope>
    <source>
        <strain evidence="2 3">B12108</strain>
    </source>
</reference>